<reference evidence="1 2" key="1">
    <citation type="submission" date="2022-11" db="EMBL/GenBank/DDBJ databases">
        <title>Haliovirga abyssi gen. nov., sp. nov., a mesophilic fermentative bacterium isolated from the Iheya North hydrothermal field and the proposal of Haliovirgaceae fam. nov.</title>
        <authorList>
            <person name="Miyazaki U."/>
            <person name="Tame A."/>
            <person name="Miyazaki J."/>
            <person name="Takai K."/>
            <person name="Sawayama S."/>
            <person name="Kitajima M."/>
            <person name="Okamoto A."/>
            <person name="Nakagawa S."/>
        </authorList>
    </citation>
    <scope>NUCLEOTIDE SEQUENCE [LARGE SCALE GENOMIC DNA]</scope>
    <source>
        <strain evidence="1 2">IC12</strain>
    </source>
</reference>
<evidence type="ECO:0000313" key="1">
    <source>
        <dbReference type="EMBL" id="BDU49648.1"/>
    </source>
</evidence>
<evidence type="ECO:0000313" key="2">
    <source>
        <dbReference type="Proteomes" id="UP001321582"/>
    </source>
</evidence>
<dbReference type="KEGG" id="haby:HLVA_02170"/>
<dbReference type="EMBL" id="AP027059">
    <property type="protein sequence ID" value="BDU49648.1"/>
    <property type="molecule type" value="Genomic_DNA"/>
</dbReference>
<dbReference type="RefSeq" id="WP_307904597.1">
    <property type="nucleotide sequence ID" value="NZ_AP027059.1"/>
</dbReference>
<dbReference type="Gene3D" id="2.180.10.10">
    <property type="entry name" value="RHS repeat-associated core"/>
    <property type="match status" value="1"/>
</dbReference>
<dbReference type="PROSITE" id="PS51257">
    <property type="entry name" value="PROKAR_LIPOPROTEIN"/>
    <property type="match status" value="1"/>
</dbReference>
<proteinExistence type="predicted"/>
<evidence type="ECO:0008006" key="3">
    <source>
        <dbReference type="Google" id="ProtNLM"/>
    </source>
</evidence>
<sequence length="317" mass="37090">MKKVIFVFLIILFVGCSNEEIRKGGTSWDKINIPKEKNYYDSNGSLLEKIVYNGKIEGMLDKKVIVEGKIIDYKKKEIGKIRNSYSMENKILEEKMFDRAGEVIKNIKYIYSKDGKLISKTIIGKNYKLENVYSGDNGLDIKKTGKNGGDLILNIREEKYDLKGNLIKDYYEDNNGNLLLGYDYKYKYDLKGRLVEKIITRNDGFEFNQSYETELNRDEKVTSIAEYDSDGRVKKYTEYAYDDLGKLSSKIIKDELEEIKEKEDYDLNGNISNKIFYYQDGSKIYEIHKEYDDKNRIVLEDKKDSKGNKILTITYIY</sequence>
<accession>A0AAU9DMV7</accession>
<name>A0AAU9DMV7_9FUSO</name>
<gene>
    <name evidence="1" type="ORF">HLVA_02170</name>
</gene>
<dbReference type="Proteomes" id="UP001321582">
    <property type="component" value="Chromosome"/>
</dbReference>
<organism evidence="1 2">
    <name type="scientific">Haliovirga abyssi</name>
    <dbReference type="NCBI Taxonomy" id="2996794"/>
    <lineage>
        <taxon>Bacteria</taxon>
        <taxon>Fusobacteriati</taxon>
        <taxon>Fusobacteriota</taxon>
        <taxon>Fusobacteriia</taxon>
        <taxon>Fusobacteriales</taxon>
        <taxon>Haliovirgaceae</taxon>
        <taxon>Haliovirga</taxon>
    </lineage>
</organism>
<dbReference type="AlphaFoldDB" id="A0AAU9DMV7"/>
<protein>
    <recommendedName>
        <fullName evidence="3">Toxin-antitoxin system YwqK family antitoxin</fullName>
    </recommendedName>
</protein>
<keyword evidence="2" id="KW-1185">Reference proteome</keyword>